<dbReference type="InterPro" id="IPR001647">
    <property type="entry name" value="HTH_TetR"/>
</dbReference>
<keyword evidence="7" id="KW-1185">Reference proteome</keyword>
<organism evidence="6 7">
    <name type="scientific">Acidisarcina polymorpha</name>
    <dbReference type="NCBI Taxonomy" id="2211140"/>
    <lineage>
        <taxon>Bacteria</taxon>
        <taxon>Pseudomonadati</taxon>
        <taxon>Acidobacteriota</taxon>
        <taxon>Terriglobia</taxon>
        <taxon>Terriglobales</taxon>
        <taxon>Acidobacteriaceae</taxon>
        <taxon>Acidisarcina</taxon>
    </lineage>
</organism>
<dbReference type="InterPro" id="IPR050109">
    <property type="entry name" value="HTH-type_TetR-like_transc_reg"/>
</dbReference>
<evidence type="ECO:0000313" key="7">
    <source>
        <dbReference type="Proteomes" id="UP000253606"/>
    </source>
</evidence>
<feature type="domain" description="HTH tetR-type" evidence="5">
    <location>
        <begin position="1"/>
        <end position="52"/>
    </location>
</feature>
<dbReference type="SUPFAM" id="SSF46689">
    <property type="entry name" value="Homeodomain-like"/>
    <property type="match status" value="1"/>
</dbReference>
<dbReference type="AlphaFoldDB" id="A0A2Z5FZE6"/>
<keyword evidence="1" id="KW-0805">Transcription regulation</keyword>
<dbReference type="RefSeq" id="WP_161557328.1">
    <property type="nucleotide sequence ID" value="NZ_CP030840.1"/>
</dbReference>
<dbReference type="PROSITE" id="PS50977">
    <property type="entry name" value="HTH_TETR_2"/>
    <property type="match status" value="1"/>
</dbReference>
<evidence type="ECO:0000256" key="2">
    <source>
        <dbReference type="ARBA" id="ARBA00023125"/>
    </source>
</evidence>
<keyword evidence="2 4" id="KW-0238">DNA-binding</keyword>
<evidence type="ECO:0000259" key="5">
    <source>
        <dbReference type="PROSITE" id="PS50977"/>
    </source>
</evidence>
<dbReference type="GO" id="GO:0003700">
    <property type="term" value="F:DNA-binding transcription factor activity"/>
    <property type="evidence" value="ECO:0007669"/>
    <property type="project" value="TreeGrafter"/>
</dbReference>
<dbReference type="InterPro" id="IPR009057">
    <property type="entry name" value="Homeodomain-like_sf"/>
</dbReference>
<dbReference type="InterPro" id="IPR036271">
    <property type="entry name" value="Tet_transcr_reg_TetR-rel_C_sf"/>
</dbReference>
<dbReference type="GO" id="GO:0000976">
    <property type="term" value="F:transcription cis-regulatory region binding"/>
    <property type="evidence" value="ECO:0007669"/>
    <property type="project" value="TreeGrafter"/>
</dbReference>
<dbReference type="SUPFAM" id="SSF48498">
    <property type="entry name" value="Tetracyclin repressor-like, C-terminal domain"/>
    <property type="match status" value="1"/>
</dbReference>
<accession>A0A2Z5FZE6</accession>
<dbReference type="PANTHER" id="PTHR30055">
    <property type="entry name" value="HTH-TYPE TRANSCRIPTIONAL REGULATOR RUTR"/>
    <property type="match status" value="1"/>
</dbReference>
<dbReference type="Proteomes" id="UP000253606">
    <property type="component" value="Chromosome"/>
</dbReference>
<dbReference type="InterPro" id="IPR023772">
    <property type="entry name" value="DNA-bd_HTH_TetR-type_CS"/>
</dbReference>
<gene>
    <name evidence="6" type="ORF">ACPOL_2878</name>
</gene>
<keyword evidence="3" id="KW-0804">Transcription</keyword>
<evidence type="ECO:0000256" key="1">
    <source>
        <dbReference type="ARBA" id="ARBA00023015"/>
    </source>
</evidence>
<evidence type="ECO:0000256" key="3">
    <source>
        <dbReference type="ARBA" id="ARBA00023163"/>
    </source>
</evidence>
<reference evidence="6 7" key="1">
    <citation type="journal article" date="2018" name="Front. Microbiol.">
        <title>Hydrolytic Capabilities as a Key to Environmental Success: Chitinolytic and Cellulolytic Acidobacteria From Acidic Sub-arctic Soils and Boreal Peatlands.</title>
        <authorList>
            <person name="Belova S.E."/>
            <person name="Ravin N.V."/>
            <person name="Pankratov T.A."/>
            <person name="Rakitin A.L."/>
            <person name="Ivanova A.A."/>
            <person name="Beletsky A.V."/>
            <person name="Mardanov A.V."/>
            <person name="Sinninghe Damste J.S."/>
            <person name="Dedysh S.N."/>
        </authorList>
    </citation>
    <scope>NUCLEOTIDE SEQUENCE [LARGE SCALE GENOMIC DNA]</scope>
    <source>
        <strain evidence="6 7">SBC82</strain>
    </source>
</reference>
<dbReference type="Pfam" id="PF00440">
    <property type="entry name" value="TetR_N"/>
    <property type="match status" value="1"/>
</dbReference>
<dbReference type="EMBL" id="CP030840">
    <property type="protein sequence ID" value="AXC12182.1"/>
    <property type="molecule type" value="Genomic_DNA"/>
</dbReference>
<protein>
    <recommendedName>
        <fullName evidence="5">HTH tetR-type domain-containing protein</fullName>
    </recommendedName>
</protein>
<sequence length="185" mass="20540">MSADLFSRNGYEQTTVQQVADAADIAVGTLFLYVRDKSDLLLLIFTERLEQLIVDSASQLRSGRIRKSVLAYFGAFLELYEADSELSRHFWREFLAGKQESRDKVNVVAAAMIAALQERLALARQKSEVGEHVDPKMAALHLYALFHATISFHLVGCAPFHSSQKTLSALLDSFWKGLGKATTGS</sequence>
<dbReference type="PANTHER" id="PTHR30055:SF234">
    <property type="entry name" value="HTH-TYPE TRANSCRIPTIONAL REGULATOR BETI"/>
    <property type="match status" value="1"/>
</dbReference>
<evidence type="ECO:0000256" key="4">
    <source>
        <dbReference type="PROSITE-ProRule" id="PRU00335"/>
    </source>
</evidence>
<dbReference type="Gene3D" id="1.10.357.10">
    <property type="entry name" value="Tetracycline Repressor, domain 2"/>
    <property type="match status" value="1"/>
</dbReference>
<proteinExistence type="predicted"/>
<evidence type="ECO:0000313" key="6">
    <source>
        <dbReference type="EMBL" id="AXC12182.1"/>
    </source>
</evidence>
<dbReference type="KEGG" id="abas:ACPOL_2878"/>
<dbReference type="PROSITE" id="PS01081">
    <property type="entry name" value="HTH_TETR_1"/>
    <property type="match status" value="1"/>
</dbReference>
<feature type="DNA-binding region" description="H-T-H motif" evidence="4">
    <location>
        <begin position="15"/>
        <end position="34"/>
    </location>
</feature>
<name>A0A2Z5FZE6_9BACT</name>